<evidence type="ECO:0000259" key="2">
    <source>
        <dbReference type="Pfam" id="PF13239"/>
    </source>
</evidence>
<dbReference type="RefSeq" id="WP_229349265.1">
    <property type="nucleotide sequence ID" value="NZ_BAABAO010000013.1"/>
</dbReference>
<accession>A0ABP7YNI7</accession>
<proteinExistence type="predicted"/>
<reference evidence="4" key="1">
    <citation type="journal article" date="2019" name="Int. J. Syst. Evol. Microbiol.">
        <title>The Global Catalogue of Microorganisms (GCM) 10K type strain sequencing project: providing services to taxonomists for standard genome sequencing and annotation.</title>
        <authorList>
            <consortium name="The Broad Institute Genomics Platform"/>
            <consortium name="The Broad Institute Genome Sequencing Center for Infectious Disease"/>
            <person name="Wu L."/>
            <person name="Ma J."/>
        </authorList>
    </citation>
    <scope>NUCLEOTIDE SEQUENCE [LARGE SCALE GENOMIC DNA]</scope>
    <source>
        <strain evidence="4">JCM 17386</strain>
    </source>
</reference>
<feature type="transmembrane region" description="Helical" evidence="1">
    <location>
        <begin position="25"/>
        <end position="44"/>
    </location>
</feature>
<gene>
    <name evidence="3" type="ORF">GCM10022250_38050</name>
</gene>
<sequence length="108" mass="13098">MTEKDFTEADRYYDAQKRVKELREFYEHLSVYVLSTPIVIIVNLMTSPEYLWFIWCVVGWGMAIVLHGLKVFSFPPFFNKKWEDKKIQEFLEKENKRRLESNHGNKFE</sequence>
<protein>
    <recommendedName>
        <fullName evidence="2">2TM domain-containing protein</fullName>
    </recommendedName>
</protein>
<dbReference type="Pfam" id="PF13239">
    <property type="entry name" value="2TM"/>
    <property type="match status" value="1"/>
</dbReference>
<dbReference type="InterPro" id="IPR025698">
    <property type="entry name" value="2TM_dom"/>
</dbReference>
<evidence type="ECO:0000256" key="1">
    <source>
        <dbReference type="SAM" id="Phobius"/>
    </source>
</evidence>
<keyword evidence="1" id="KW-0812">Transmembrane</keyword>
<evidence type="ECO:0000313" key="3">
    <source>
        <dbReference type="EMBL" id="GAA4138914.1"/>
    </source>
</evidence>
<name>A0ABP7YNI7_9FLAO</name>
<evidence type="ECO:0000313" key="4">
    <source>
        <dbReference type="Proteomes" id="UP001501333"/>
    </source>
</evidence>
<comment type="caution">
    <text evidence="3">The sequence shown here is derived from an EMBL/GenBank/DDBJ whole genome shotgun (WGS) entry which is preliminary data.</text>
</comment>
<dbReference type="Proteomes" id="UP001501333">
    <property type="component" value="Unassembled WGS sequence"/>
</dbReference>
<keyword evidence="1" id="KW-0472">Membrane</keyword>
<feature type="domain" description="2TM" evidence="2">
    <location>
        <begin position="15"/>
        <end position="92"/>
    </location>
</feature>
<dbReference type="EMBL" id="BAABAO010000013">
    <property type="protein sequence ID" value="GAA4138914.1"/>
    <property type="molecule type" value="Genomic_DNA"/>
</dbReference>
<organism evidence="3 4">
    <name type="scientific">Flavobacterium chungbukense</name>
    <dbReference type="NCBI Taxonomy" id="877464"/>
    <lineage>
        <taxon>Bacteria</taxon>
        <taxon>Pseudomonadati</taxon>
        <taxon>Bacteroidota</taxon>
        <taxon>Flavobacteriia</taxon>
        <taxon>Flavobacteriales</taxon>
        <taxon>Flavobacteriaceae</taxon>
        <taxon>Flavobacterium</taxon>
    </lineage>
</organism>
<keyword evidence="4" id="KW-1185">Reference proteome</keyword>
<keyword evidence="1" id="KW-1133">Transmembrane helix</keyword>
<feature type="transmembrane region" description="Helical" evidence="1">
    <location>
        <begin position="50"/>
        <end position="72"/>
    </location>
</feature>